<feature type="region of interest" description="Membrane-binding" evidence="11">
    <location>
        <begin position="1"/>
        <end position="164"/>
    </location>
</feature>
<keyword evidence="1 11" id="KW-1048">Host nucleus</keyword>
<evidence type="ECO:0000256" key="6">
    <source>
        <dbReference type="ARBA" id="ARBA00024859"/>
    </source>
</evidence>
<evidence type="ECO:0000256" key="4">
    <source>
        <dbReference type="ARBA" id="ARBA00023136"/>
    </source>
</evidence>
<evidence type="ECO:0000256" key="2">
    <source>
        <dbReference type="ARBA" id="ARBA00022844"/>
    </source>
</evidence>
<keyword evidence="3 11" id="KW-0694">RNA-binding</keyword>
<dbReference type="InterPro" id="IPR001561">
    <property type="entry name" value="Flu_matrix_M1_N"/>
</dbReference>
<evidence type="ECO:0000256" key="1">
    <source>
        <dbReference type="ARBA" id="ARBA00022562"/>
    </source>
</evidence>
<dbReference type="Gene3D" id="1.10.10.180">
    <property type="match status" value="1"/>
</dbReference>
<dbReference type="GO" id="GO:0003723">
    <property type="term" value="F:RNA binding"/>
    <property type="evidence" value="ECO:0007669"/>
    <property type="project" value="UniProtKB-UniRule"/>
</dbReference>
<dbReference type="SMART" id="SM00759">
    <property type="entry name" value="Flu_M1_C"/>
    <property type="match status" value="1"/>
</dbReference>
<comment type="function">
    <text evidence="6 11 12">Plays critical roles in virus replication, from virus entry and uncoating to assembly and budding of the virus particle. M1 binding to ribonucleocapsids (RNPs) in nucleus seems to inhibit viral transcription. Interaction of viral NEP with M1-RNP is thought to promote nuclear export of the complex, which is targeted to the virion assembly site at the apical plasma membrane in polarized epithelial cells. Interactions with NA and HA may bring M1, a non-raft-associated protein, into lipid rafts. Forms a continuous shell on the inner side of the lipid bilayer in virion, where it binds the RNP. During virus entry into cell, the M2 ion channel acidifies the internal virion core, inducing M1 dissociation from the RNP. M1-free RNPs are transported to the nucleus, where viral transcription and replication can take place.</text>
</comment>
<dbReference type="InterPro" id="IPR015423">
    <property type="entry name" value="Flu_matrix_M1_N_sub1"/>
</dbReference>
<evidence type="ECO:0000256" key="12">
    <source>
        <dbReference type="RuleBase" id="RU362105"/>
    </source>
</evidence>
<dbReference type="FunFam" id="1.10.10.180:FF:000001">
    <property type="entry name" value="Matrix protein 1"/>
    <property type="match status" value="1"/>
</dbReference>
<comment type="similarity">
    <text evidence="9 11 12">Belongs to the influenza viruses Matrix protein M1 family.</text>
</comment>
<dbReference type="EMBL" id="DQ885619">
    <property type="protein sequence ID" value="ABJ98532.1"/>
    <property type="molecule type" value="Viral_cRNA"/>
</dbReference>
<gene>
    <name evidence="14" type="primary">MP1</name>
    <name evidence="11 12" type="synonym">M</name>
</gene>
<dbReference type="Gene3D" id="1.20.91.10">
    <property type="match status" value="1"/>
</dbReference>
<keyword evidence="2 11" id="KW-0946">Virion</keyword>
<evidence type="ECO:0000313" key="14">
    <source>
        <dbReference type="EMBL" id="ABJ98532.1"/>
    </source>
</evidence>
<proteinExistence type="inferred from homology"/>
<reference evidence="14" key="1">
    <citation type="submission" date="2006-08" db="EMBL/GenBank/DDBJ databases">
        <title>Recombinant Proteins of Avian Influenza.</title>
        <authorList>
            <person name="Sutthent R."/>
        </authorList>
    </citation>
    <scope>NUCLEOTIDE SEQUENCE</scope>
    <source>
        <strain evidence="14">A/Thailand/M38/2005</strain>
    </source>
</reference>
<comment type="subcellular location">
    <subcellularLocation>
        <location evidence="11 12">Virion membrane</location>
        <topology evidence="11 12">Peripheral membrane protein</topology>
        <orientation evidence="11 12">Cytoplasmic side</orientation>
    </subcellularLocation>
    <subcellularLocation>
        <location evidence="11 12">Host nucleus</location>
    </subcellularLocation>
</comment>
<keyword evidence="4 11" id="KW-0472">Membrane</keyword>
<dbReference type="Pfam" id="PF00598">
    <property type="entry name" value="Flu_M1"/>
    <property type="match status" value="1"/>
</dbReference>
<evidence type="ECO:0000256" key="5">
    <source>
        <dbReference type="ARBA" id="ARBA00023311"/>
    </source>
</evidence>
<dbReference type="SUPFAM" id="SSF48145">
    <property type="entry name" value="Influenza virus matrix protein M1"/>
    <property type="match status" value="1"/>
</dbReference>
<dbReference type="GO" id="GO:0039660">
    <property type="term" value="F:structural constituent of virion"/>
    <property type="evidence" value="ECO:0007669"/>
    <property type="project" value="UniProtKB-UniRule"/>
</dbReference>
<dbReference type="GO" id="GO:0055036">
    <property type="term" value="C:virion membrane"/>
    <property type="evidence" value="ECO:0007669"/>
    <property type="project" value="UniProtKB-SubCell"/>
</dbReference>
<sequence length="262" mass="29079">MSLLTEVETYVLSIIPSGPLKAEIAQKLEDVFAGKNTDLEALMEWLKTRPILSPLTKGILGFVFTLTVPSERGLQRRRFVQNALNGNGDPNNMDRAVKLYKKLKREITFHGAKEVALSYSTGALASCMGLIYNRMGTVTTEVAFGLVCATCEQIADSQHRSHRQMATITNPLIRHENRMVLASTTAKAMEQMAGSSEQAAEAMEIANQARQMVQAMRTIGTHPNSSAGLRDNLLENLQAYQKRMGVQMQRFRRPDSSWLFGG</sequence>
<dbReference type="InterPro" id="IPR036039">
    <property type="entry name" value="Flu_matrix_M1"/>
</dbReference>
<dbReference type="InterPro" id="IPR037533">
    <property type="entry name" value="INFV_M1"/>
</dbReference>
<organism evidence="14">
    <name type="scientific">Influenza A virus</name>
    <name type="common">A/Thailand/M38/2005(H5N1)</name>
    <dbReference type="NCBI Taxonomy" id="398318"/>
    <lineage>
        <taxon>Viruses</taxon>
        <taxon>Riboviria</taxon>
        <taxon>Orthornavirae</taxon>
        <taxon>Negarnaviricota</taxon>
        <taxon>Polyploviricotina</taxon>
        <taxon>Insthoviricetes</taxon>
        <taxon>Articulavirales</taxon>
        <taxon>Orthomyxoviridae</taxon>
        <taxon>Alphainfluenzavirus</taxon>
        <taxon>Alphainfluenzavirus influenzae</taxon>
        <taxon>Influenza A virus</taxon>
    </lineage>
</organism>
<evidence type="ECO:0000256" key="7">
    <source>
        <dbReference type="ARBA" id="ARBA00025019"/>
    </source>
</evidence>
<evidence type="ECO:0000256" key="11">
    <source>
        <dbReference type="HAMAP-Rule" id="MF_04068"/>
    </source>
</evidence>
<comment type="function">
    <text evidence="7 11 12">Determines the virion's shape: spherical or filamentous. Clinical isolates of influenza are characterized by the presence of significant proportion of filamentous virions, whereas after multiple passage on eggs or cell culture, virions have only spherical morphology. Filamentous virions are thought to be important to infect neighboring cells, and spherical virions more suited to spread through aerosol between hosts organisms.</text>
</comment>
<evidence type="ECO:0000256" key="8">
    <source>
        <dbReference type="ARBA" id="ARBA00046829"/>
    </source>
</evidence>
<dbReference type="InterPro" id="IPR013188">
    <property type="entry name" value="Flu_matrix_M1_C"/>
</dbReference>
<dbReference type="GO" id="GO:0046761">
    <property type="term" value="P:viral budding from plasma membrane"/>
    <property type="evidence" value="ECO:0007669"/>
    <property type="project" value="UniProtKB-UniRule"/>
</dbReference>
<accession>A0FCM6</accession>
<feature type="domain" description="Influenza matrix M1 C-terminal" evidence="13">
    <location>
        <begin position="158"/>
        <end position="252"/>
    </location>
</feature>
<feature type="short sequence motif" description="Nuclear localization signal" evidence="11">
    <location>
        <begin position="101"/>
        <end position="105"/>
    </location>
</feature>
<evidence type="ECO:0000256" key="10">
    <source>
        <dbReference type="ARBA" id="ARBA00071802"/>
    </source>
</evidence>
<evidence type="ECO:0000256" key="3">
    <source>
        <dbReference type="ARBA" id="ARBA00022884"/>
    </source>
</evidence>
<feature type="region of interest" description="RNP-binding" evidence="11">
    <location>
        <begin position="165"/>
        <end position="252"/>
    </location>
</feature>
<dbReference type="Pfam" id="PF08289">
    <property type="entry name" value="Flu_M1_C"/>
    <property type="match status" value="1"/>
</dbReference>
<evidence type="ECO:0000259" key="13">
    <source>
        <dbReference type="SMART" id="SM00759"/>
    </source>
</evidence>
<dbReference type="InterPro" id="IPR015799">
    <property type="entry name" value="Flu_matrix_M1_N_sub2"/>
</dbReference>
<comment type="miscellaneous">
    <text evidence="11 12">Most abundant protein in virion. When expressed alone can form virus-like particles in transfected cells.</text>
</comment>
<keyword evidence="5 11" id="KW-0468">Viral matrix protein</keyword>
<dbReference type="GO" id="GO:0042025">
    <property type="term" value="C:host cell nucleus"/>
    <property type="evidence" value="ECO:0007669"/>
    <property type="project" value="UniProtKB-SubCell"/>
</dbReference>
<dbReference type="FunFam" id="1.20.91.10:FF:000001">
    <property type="entry name" value="Matrix protein 1"/>
    <property type="match status" value="1"/>
</dbReference>
<name>A0FCM6_IH5N1</name>
<dbReference type="HAMAP" id="MF_04068">
    <property type="entry name" value="INFV_M1"/>
    <property type="match status" value="1"/>
</dbReference>
<evidence type="ECO:0000256" key="9">
    <source>
        <dbReference type="ARBA" id="ARBA00061516"/>
    </source>
</evidence>
<comment type="subunit">
    <text evidence="8 11 12">Homodimer and homomultimer. Interacts with NEP. Binds ribonucleocapsid by both interacting with genomic RNA and NP protein. May interact with HA and NA. Cannot bind NP without genomic RNA.</text>
</comment>
<protein>
    <recommendedName>
        <fullName evidence="10 11">Matrix protein 1</fullName>
        <shortName evidence="11 12">M1</shortName>
    </recommendedName>
</protein>